<reference evidence="2 3" key="1">
    <citation type="submission" date="2012-11" db="EMBL/GenBank/DDBJ databases">
        <title>FINISHED of Natronococcus occultus SP4, DSM 3396.</title>
        <authorList>
            <consortium name="DOE Joint Genome Institute"/>
            <person name="Eisen J."/>
            <person name="Huntemann M."/>
            <person name="Wei C.-L."/>
            <person name="Han J."/>
            <person name="Detter J.C."/>
            <person name="Han C."/>
            <person name="Tapia R."/>
            <person name="Chen A."/>
            <person name="Kyrpides N."/>
            <person name="Mavromatis K."/>
            <person name="Markowitz V."/>
            <person name="Szeto E."/>
            <person name="Ivanova N."/>
            <person name="Mikhailova N."/>
            <person name="Ovchinnikova G."/>
            <person name="Pagani I."/>
            <person name="Pati A."/>
            <person name="Goodwin L."/>
            <person name="Nordberg H.P."/>
            <person name="Cantor M.N."/>
            <person name="Hua S.X."/>
            <person name="Woyke T."/>
            <person name="Eisen J."/>
            <person name="Klenk H.-P."/>
            <person name="Klenk H.-P."/>
        </authorList>
    </citation>
    <scope>NUCLEOTIDE SEQUENCE [LARGE SCALE GENOMIC DNA]</scope>
    <source>
        <strain evidence="2 3">SP4</strain>
    </source>
</reference>
<evidence type="ECO:0000313" key="2">
    <source>
        <dbReference type="EMBL" id="AGB38280.1"/>
    </source>
</evidence>
<dbReference type="EMBL" id="CP003929">
    <property type="protein sequence ID" value="AGB38280.1"/>
    <property type="molecule type" value="Genomic_DNA"/>
</dbReference>
<dbReference type="HOGENOM" id="CLU_923217_0_0_2"/>
<name>L0K179_9EURY</name>
<keyword evidence="3" id="KW-1185">Reference proteome</keyword>
<dbReference type="GeneID" id="14404193"/>
<protein>
    <submittedName>
        <fullName evidence="2">Uncharacterized protein</fullName>
    </submittedName>
</protein>
<feature type="compositionally biased region" description="Basic and acidic residues" evidence="1">
    <location>
        <begin position="1"/>
        <end position="24"/>
    </location>
</feature>
<proteinExistence type="predicted"/>
<evidence type="ECO:0000313" key="3">
    <source>
        <dbReference type="Proteomes" id="UP000010878"/>
    </source>
</evidence>
<dbReference type="OrthoDB" id="350400at2157"/>
<dbReference type="AlphaFoldDB" id="L0K179"/>
<organism evidence="2 3">
    <name type="scientific">Natronococcus occultus SP4</name>
    <dbReference type="NCBI Taxonomy" id="694430"/>
    <lineage>
        <taxon>Archaea</taxon>
        <taxon>Methanobacteriati</taxon>
        <taxon>Methanobacteriota</taxon>
        <taxon>Stenosarchaea group</taxon>
        <taxon>Halobacteria</taxon>
        <taxon>Halobacteriales</taxon>
        <taxon>Natrialbaceae</taxon>
        <taxon>Natronococcus</taxon>
    </lineage>
</organism>
<dbReference type="eggNOG" id="arCOG08922">
    <property type="taxonomic scope" value="Archaea"/>
</dbReference>
<dbReference type="RefSeq" id="WP_015321720.1">
    <property type="nucleotide sequence ID" value="NC_019974.1"/>
</dbReference>
<accession>L0K179</accession>
<dbReference type="Proteomes" id="UP000010878">
    <property type="component" value="Chromosome"/>
</dbReference>
<sequence length="301" mass="34040">MWASREDALYESERDDWSFDHLEPIPEASPLIQEWEPPADDGPDRPPVPLSTPELVLSVLHAEDAASRTNGFDRLEVGRISGVEILDELEEWPTEPEVETVDIDPSPRHPRVDYEALDPLPQTDDVLAAVHAINRHAKRFDTEADRAYRIGDGARARVYSLRKKALYRTKTVAVHRLVKADPERTRVVRHDLNGVDEMYCFYFGDEYSFHQPIPAVADELLDGIAADDLETTAIDFEPSAETQDLEYSLGETLRFLASHRLDATDYLDATTVEDYDWGVELSTTFDCLETDAPSESSHGDR</sequence>
<feature type="region of interest" description="Disordered" evidence="1">
    <location>
        <begin position="1"/>
        <end position="49"/>
    </location>
</feature>
<gene>
    <name evidence="2" type="ORF">Natoc_2509</name>
</gene>
<evidence type="ECO:0000256" key="1">
    <source>
        <dbReference type="SAM" id="MobiDB-lite"/>
    </source>
</evidence>
<dbReference type="KEGG" id="nou:Natoc_2509"/>